<sequence>MEDKKQKSQQINIELNEDVAQGTYSNLAVITHSTSEFVVDFVRIMPGIPKANVKSRIILTPEHAKRLLMALQDNVAKFEAQHGPIKNVKPGSENLPPMNFGGPTAQA</sequence>
<dbReference type="EMBL" id="CP048409">
    <property type="protein sequence ID" value="QIA09389.1"/>
    <property type="molecule type" value="Genomic_DNA"/>
</dbReference>
<organism evidence="2 3">
    <name type="scientific">Draconibacterium halophilum</name>
    <dbReference type="NCBI Taxonomy" id="2706887"/>
    <lineage>
        <taxon>Bacteria</taxon>
        <taxon>Pseudomonadati</taxon>
        <taxon>Bacteroidota</taxon>
        <taxon>Bacteroidia</taxon>
        <taxon>Marinilabiliales</taxon>
        <taxon>Prolixibacteraceae</taxon>
        <taxon>Draconibacterium</taxon>
    </lineage>
</organism>
<dbReference type="Proteomes" id="UP000474630">
    <property type="component" value="Chromosome"/>
</dbReference>
<evidence type="ECO:0000256" key="1">
    <source>
        <dbReference type="SAM" id="MobiDB-lite"/>
    </source>
</evidence>
<dbReference type="Pfam" id="PF11950">
    <property type="entry name" value="DUF3467"/>
    <property type="match status" value="1"/>
</dbReference>
<proteinExistence type="predicted"/>
<reference evidence="2 3" key="1">
    <citation type="submission" date="2020-02" db="EMBL/GenBank/DDBJ databases">
        <title>Genome sequencing for Draconibacterium sp. strain M1.</title>
        <authorList>
            <person name="Park S.-J."/>
        </authorList>
    </citation>
    <scope>NUCLEOTIDE SEQUENCE [LARGE SCALE GENOMIC DNA]</scope>
    <source>
        <strain evidence="2 3">M1</strain>
    </source>
</reference>
<gene>
    <name evidence="2" type="ORF">G0Q07_17490</name>
</gene>
<dbReference type="AlphaFoldDB" id="A0A6C0RH20"/>
<dbReference type="KEGG" id="drc:G0Q07_17490"/>
<keyword evidence="3" id="KW-1185">Reference proteome</keyword>
<evidence type="ECO:0000313" key="3">
    <source>
        <dbReference type="Proteomes" id="UP000474630"/>
    </source>
</evidence>
<dbReference type="RefSeq" id="WP_163348361.1">
    <property type="nucleotide sequence ID" value="NZ_CP048409.1"/>
</dbReference>
<dbReference type="InterPro" id="IPR021857">
    <property type="entry name" value="DUF3467"/>
</dbReference>
<evidence type="ECO:0000313" key="2">
    <source>
        <dbReference type="EMBL" id="QIA09389.1"/>
    </source>
</evidence>
<protein>
    <submittedName>
        <fullName evidence="2">DUF3467 domain-containing protein</fullName>
    </submittedName>
</protein>
<feature type="region of interest" description="Disordered" evidence="1">
    <location>
        <begin position="84"/>
        <end position="107"/>
    </location>
</feature>
<name>A0A6C0RH20_9BACT</name>
<accession>A0A6C0RH20</accession>